<keyword evidence="6 10" id="KW-0862">Zinc</keyword>
<dbReference type="FunFam" id="3.20.110.10:FF:000001">
    <property type="entry name" value="Alpha-mannosidase"/>
    <property type="match status" value="1"/>
</dbReference>
<dbReference type="SMART" id="SM00872">
    <property type="entry name" value="Alpha-mann_mid"/>
    <property type="match status" value="1"/>
</dbReference>
<evidence type="ECO:0000256" key="1">
    <source>
        <dbReference type="ARBA" id="ARBA00000365"/>
    </source>
</evidence>
<dbReference type="InterPro" id="IPR011330">
    <property type="entry name" value="Glyco_hydro/deAcase_b/a-brl"/>
</dbReference>
<dbReference type="AlphaFoldDB" id="A0A8J6HLV9"/>
<keyword evidence="13" id="KW-1185">Reference proteome</keyword>
<evidence type="ECO:0000256" key="10">
    <source>
        <dbReference type="RuleBase" id="RU361199"/>
    </source>
</evidence>
<organism evidence="12 13">
    <name type="scientific">Tenebrio molitor</name>
    <name type="common">Yellow mealworm beetle</name>
    <dbReference type="NCBI Taxonomy" id="7067"/>
    <lineage>
        <taxon>Eukaryota</taxon>
        <taxon>Metazoa</taxon>
        <taxon>Ecdysozoa</taxon>
        <taxon>Arthropoda</taxon>
        <taxon>Hexapoda</taxon>
        <taxon>Insecta</taxon>
        <taxon>Pterygota</taxon>
        <taxon>Neoptera</taxon>
        <taxon>Endopterygota</taxon>
        <taxon>Coleoptera</taxon>
        <taxon>Polyphaga</taxon>
        <taxon>Cucujiformia</taxon>
        <taxon>Tenebrionidae</taxon>
        <taxon>Tenebrio</taxon>
    </lineage>
</organism>
<dbReference type="InterPro" id="IPR000602">
    <property type="entry name" value="Glyco_hydro_38_N"/>
</dbReference>
<evidence type="ECO:0000259" key="11">
    <source>
        <dbReference type="SMART" id="SM00872"/>
    </source>
</evidence>
<dbReference type="FunFam" id="1.20.1270.50:FF:000003">
    <property type="entry name" value="Alpha-mannosidase"/>
    <property type="match status" value="1"/>
</dbReference>
<evidence type="ECO:0000256" key="6">
    <source>
        <dbReference type="ARBA" id="ARBA00022833"/>
    </source>
</evidence>
<dbReference type="Pfam" id="PF09261">
    <property type="entry name" value="Alpha-mann_mid"/>
    <property type="match status" value="1"/>
</dbReference>
<dbReference type="Proteomes" id="UP000719412">
    <property type="component" value="Unassembled WGS sequence"/>
</dbReference>
<keyword evidence="10" id="KW-0732">Signal</keyword>
<dbReference type="CDD" id="cd10810">
    <property type="entry name" value="GH38N_AMII_LAM_like"/>
    <property type="match status" value="1"/>
</dbReference>
<feature type="domain" description="Glycoside hydrolase family 38 central" evidence="11">
    <location>
        <begin position="363"/>
        <end position="439"/>
    </location>
</feature>
<dbReference type="PANTHER" id="PTHR11607:SF3">
    <property type="entry name" value="LYSOSOMAL ALPHA-MANNOSIDASE"/>
    <property type="match status" value="1"/>
</dbReference>
<dbReference type="Gene3D" id="2.60.40.1360">
    <property type="match status" value="1"/>
</dbReference>
<evidence type="ECO:0000256" key="8">
    <source>
        <dbReference type="ARBA" id="ARBA00023180"/>
    </source>
</evidence>
<keyword evidence="9 10" id="KW-0326">Glycosidase</keyword>
<dbReference type="SUPFAM" id="SSF74650">
    <property type="entry name" value="Galactose mutarotase-like"/>
    <property type="match status" value="1"/>
</dbReference>
<comment type="similarity">
    <text evidence="2 10">Belongs to the glycosyl hydrolase 38 family.</text>
</comment>
<dbReference type="InterPro" id="IPR028995">
    <property type="entry name" value="Glyco_hydro_57/38_cen_sf"/>
</dbReference>
<dbReference type="InterPro" id="IPR011013">
    <property type="entry name" value="Gal_mutarotase_sf_dom"/>
</dbReference>
<dbReference type="EMBL" id="JABDTM020019362">
    <property type="protein sequence ID" value="KAH0817501.1"/>
    <property type="molecule type" value="Genomic_DNA"/>
</dbReference>
<dbReference type="InterPro" id="IPR041147">
    <property type="entry name" value="GH38_C"/>
</dbReference>
<keyword evidence="7" id="KW-1015">Disulfide bond</keyword>
<evidence type="ECO:0000256" key="9">
    <source>
        <dbReference type="ARBA" id="ARBA00023295"/>
    </source>
</evidence>
<dbReference type="GO" id="GO:0046872">
    <property type="term" value="F:metal ion binding"/>
    <property type="evidence" value="ECO:0007669"/>
    <property type="project" value="UniProtKB-KW"/>
</dbReference>
<dbReference type="GO" id="GO:0005764">
    <property type="term" value="C:lysosome"/>
    <property type="evidence" value="ECO:0007669"/>
    <property type="project" value="TreeGrafter"/>
</dbReference>
<evidence type="ECO:0000313" key="13">
    <source>
        <dbReference type="Proteomes" id="UP000719412"/>
    </source>
</evidence>
<dbReference type="EC" id="3.2.1.-" evidence="10"/>
<dbReference type="FunFam" id="1.20.1270.50:FF:000002">
    <property type="entry name" value="Alpha-mannosidase"/>
    <property type="match status" value="1"/>
</dbReference>
<dbReference type="InterPro" id="IPR011682">
    <property type="entry name" value="Glyco_hydro_38_C"/>
</dbReference>
<dbReference type="InterPro" id="IPR013780">
    <property type="entry name" value="Glyco_hydro_b"/>
</dbReference>
<comment type="cofactor">
    <cofactor evidence="10">
        <name>Zn(2+)</name>
        <dbReference type="ChEBI" id="CHEBI:29105"/>
    </cofactor>
    <text evidence="10">Binds 1 zinc ion per subunit.</text>
</comment>
<evidence type="ECO:0000256" key="7">
    <source>
        <dbReference type="ARBA" id="ARBA00023157"/>
    </source>
</evidence>
<dbReference type="SUPFAM" id="SSF88688">
    <property type="entry name" value="Families 57/38 glycoside transferase middle domain"/>
    <property type="match status" value="1"/>
</dbReference>
<sequence>MRTRLLICLVLLNLAFAAAKPYKRQARPATCQACHPIDVEKINIHLVPHSHDDVGWLKTVDQYYYGTQKHIQYAGVQYIISSSIEALIGHPHRRYIQVETAFFWKWWQHQEDAFKQQVIELVNNGQLEITNGAWSMNDEAASHYHSTIDQFTWGFRFLNDTFGDCGRPKVGWQIDPFGHSREHASLLTQLGFQGLVIGRLDYRDKQKRRAEKNLDFIWQGSANLNNSELFTTMFPDFYGTIDGYCFDVLCHDEPINDDEKSPEYNLKRKVEGFAAKMNQYKSYYRTTNFLVPMGGDFNYQAAEINFSNLDKLIKGFEDHPTYNVFYSTPSCYIKAVNDEVNRKSLELTKKTDDFFPYASEAHSFWTGYFTSRPTSKRFERLGNNILQATKQLTSFSRILGKDRESSINDLREVMGIMQHHDAITGTEKQAVAQDYARLLTQAIKEAEVPTGTIVGDLLKKYSEAEIDLKLSTCLLANVSICETTKKDRFVVTVYNPASHPVTHYVRVPVDGEYYNITGPDGVEDYDNCESLSSFDHVQEKTDPSPNELVFAAKQVPPLGLKVYYVEKVELGIMEKVQGFQDVTDDDYYGTESNGFRIDGSTGRLQSVNIKGISLGMTQEFLHYAGATGSPRASGAYIFRPKGQAQPVKTGKISVKAKKGKLVDEVLQVYGSEVTQIIRVYKGDEGYIEFDWLVGDLQSDYSAGKEIITRFTVDKFFNKGVFYTDSNGREQIKRVLNTRSDYSYDVKDEPISSNYYPVTSRIVIKDEARNLEVAVLNDRAQGGTSLSDGVIELMVHRRLVRDDGYGVGEALREQEYGKGLYARGQHYLVFGPADSIGQYGRSTAAVERDLANKKLLAPWVLLGDATSGDLDSLDKAQELINFKYEGLTRTLPENVQILTLEPWRDNTYLVRLEHMFEKDEDAVLSNPITIHLEDLFTTFSISEIGETTLGANQWIGDYQEEEKLIWNDQLPTPLTRLDVNDPLKIELSPMQIRTFLIKGSKK</sequence>
<dbReference type="Gene3D" id="3.20.110.10">
    <property type="entry name" value="Glycoside hydrolase 38, N terminal domain"/>
    <property type="match status" value="1"/>
</dbReference>
<reference evidence="12" key="1">
    <citation type="journal article" date="2020" name="J Insects Food Feed">
        <title>The yellow mealworm (Tenebrio molitor) genome: a resource for the emerging insects as food and feed industry.</title>
        <authorList>
            <person name="Eriksson T."/>
            <person name="Andere A."/>
            <person name="Kelstrup H."/>
            <person name="Emery V."/>
            <person name="Picard C."/>
        </authorList>
    </citation>
    <scope>NUCLEOTIDE SEQUENCE</scope>
    <source>
        <strain evidence="12">Stoneville</strain>
        <tissue evidence="12">Whole head</tissue>
    </source>
</reference>
<keyword evidence="5 10" id="KW-0378">Hydrolase</keyword>
<evidence type="ECO:0000256" key="4">
    <source>
        <dbReference type="ARBA" id="ARBA00022723"/>
    </source>
</evidence>
<comment type="catalytic activity">
    <reaction evidence="1">
        <text>Hydrolysis of terminal, non-reducing alpha-D-mannose residues in alpha-D-mannosides.</text>
        <dbReference type="EC" id="3.2.1.24"/>
    </reaction>
</comment>
<proteinExistence type="inferred from homology"/>
<gene>
    <name evidence="12" type="ORF">GEV33_005290</name>
</gene>
<dbReference type="InterPro" id="IPR015341">
    <property type="entry name" value="Glyco_hydro_38_cen"/>
</dbReference>
<comment type="caution">
    <text evidence="12">The sequence shown here is derived from an EMBL/GenBank/DDBJ whole genome shotgun (WGS) entry which is preliminary data.</text>
</comment>
<protein>
    <recommendedName>
        <fullName evidence="3 10">Alpha-mannosidase</fullName>
        <ecNumber evidence="10">3.2.1.-</ecNumber>
    </recommendedName>
</protein>
<dbReference type="Gene3D" id="2.70.98.30">
    <property type="entry name" value="Golgi alpha-mannosidase II, domain 4"/>
    <property type="match status" value="1"/>
</dbReference>
<evidence type="ECO:0000313" key="12">
    <source>
        <dbReference type="EMBL" id="KAH0817501.1"/>
    </source>
</evidence>
<dbReference type="Pfam" id="PF17677">
    <property type="entry name" value="Glyco_hydro38C2"/>
    <property type="match status" value="1"/>
</dbReference>
<dbReference type="SUPFAM" id="SSF88713">
    <property type="entry name" value="Glycoside hydrolase/deacetylase"/>
    <property type="match status" value="1"/>
</dbReference>
<name>A0A8J6HLV9_TENMO</name>
<dbReference type="PANTHER" id="PTHR11607">
    <property type="entry name" value="ALPHA-MANNOSIDASE"/>
    <property type="match status" value="1"/>
</dbReference>
<dbReference type="GO" id="GO:0004559">
    <property type="term" value="F:alpha-mannosidase activity"/>
    <property type="evidence" value="ECO:0007669"/>
    <property type="project" value="UniProtKB-EC"/>
</dbReference>
<keyword evidence="8" id="KW-0325">Glycoprotein</keyword>
<dbReference type="Pfam" id="PF01074">
    <property type="entry name" value="Glyco_hydro_38N"/>
    <property type="match status" value="1"/>
</dbReference>
<dbReference type="InterPro" id="IPR050843">
    <property type="entry name" value="Glycosyl_Hydrlase_38"/>
</dbReference>
<evidence type="ECO:0000256" key="5">
    <source>
        <dbReference type="ARBA" id="ARBA00022801"/>
    </source>
</evidence>
<dbReference type="InterPro" id="IPR027291">
    <property type="entry name" value="Glyco_hydro_38_N_sf"/>
</dbReference>
<dbReference type="GO" id="GO:0030246">
    <property type="term" value="F:carbohydrate binding"/>
    <property type="evidence" value="ECO:0007669"/>
    <property type="project" value="InterPro"/>
</dbReference>
<dbReference type="GO" id="GO:0006013">
    <property type="term" value="P:mannose metabolic process"/>
    <property type="evidence" value="ECO:0007669"/>
    <property type="project" value="InterPro"/>
</dbReference>
<dbReference type="Gene3D" id="2.60.40.1180">
    <property type="entry name" value="Golgi alpha-mannosidase II"/>
    <property type="match status" value="1"/>
</dbReference>
<dbReference type="Pfam" id="PF07748">
    <property type="entry name" value="Glyco_hydro_38C"/>
    <property type="match status" value="1"/>
</dbReference>
<evidence type="ECO:0000256" key="2">
    <source>
        <dbReference type="ARBA" id="ARBA00009792"/>
    </source>
</evidence>
<dbReference type="FunFam" id="2.70.98.30:FF:000003">
    <property type="entry name" value="Alpha-mannosidase"/>
    <property type="match status" value="1"/>
</dbReference>
<dbReference type="Gene3D" id="1.20.1270.50">
    <property type="entry name" value="Glycoside hydrolase family 38, central domain"/>
    <property type="match status" value="2"/>
</dbReference>
<feature type="chain" id="PRO_5035338123" description="Alpha-mannosidase" evidence="10">
    <location>
        <begin position="20"/>
        <end position="1001"/>
    </location>
</feature>
<feature type="signal peptide" evidence="10">
    <location>
        <begin position="1"/>
        <end position="19"/>
    </location>
</feature>
<dbReference type="InterPro" id="IPR037094">
    <property type="entry name" value="Glyco_hydro_38_cen_sf"/>
</dbReference>
<dbReference type="FunFam" id="2.60.40.1180:FF:000018">
    <property type="entry name" value="Alpha-mannosidase"/>
    <property type="match status" value="1"/>
</dbReference>
<reference evidence="12" key="2">
    <citation type="submission" date="2021-08" db="EMBL/GenBank/DDBJ databases">
        <authorList>
            <person name="Eriksson T."/>
        </authorList>
    </citation>
    <scope>NUCLEOTIDE SEQUENCE</scope>
    <source>
        <strain evidence="12">Stoneville</strain>
        <tissue evidence="12">Whole head</tissue>
    </source>
</reference>
<keyword evidence="4 10" id="KW-0479">Metal-binding</keyword>
<evidence type="ECO:0000256" key="3">
    <source>
        <dbReference type="ARBA" id="ARBA00012752"/>
    </source>
</evidence>
<accession>A0A8J6HLV9</accession>